<keyword evidence="1" id="KW-0472">Membrane</keyword>
<dbReference type="EMBL" id="KV878341">
    <property type="protein sequence ID" value="OJJ47316.1"/>
    <property type="molecule type" value="Genomic_DNA"/>
</dbReference>
<keyword evidence="3" id="KW-1185">Reference proteome</keyword>
<evidence type="ECO:0000256" key="1">
    <source>
        <dbReference type="SAM" id="Phobius"/>
    </source>
</evidence>
<dbReference type="RefSeq" id="XP_022581826.1">
    <property type="nucleotide sequence ID" value="XM_022722983.1"/>
</dbReference>
<sequence length="51" mass="5699">MITNISFGYTRESIGISHDGLWTRRMAPSISSTVWGTNGAIIGLVYLKNRR</sequence>
<accession>A0A1L9SJQ2</accession>
<feature type="transmembrane region" description="Helical" evidence="1">
    <location>
        <begin position="26"/>
        <end position="47"/>
    </location>
</feature>
<dbReference type="GeneID" id="34609448"/>
<dbReference type="AlphaFoldDB" id="A0A1L9SJQ2"/>
<name>A0A1L9SJQ2_9EURO</name>
<evidence type="ECO:0000313" key="3">
    <source>
        <dbReference type="Proteomes" id="UP000184188"/>
    </source>
</evidence>
<keyword evidence="1" id="KW-1133">Transmembrane helix</keyword>
<gene>
    <name evidence="2" type="ORF">ASPZODRAFT_132304</name>
</gene>
<keyword evidence="1" id="KW-0812">Transmembrane</keyword>
<organism evidence="2 3">
    <name type="scientific">Penicilliopsis zonata CBS 506.65</name>
    <dbReference type="NCBI Taxonomy" id="1073090"/>
    <lineage>
        <taxon>Eukaryota</taxon>
        <taxon>Fungi</taxon>
        <taxon>Dikarya</taxon>
        <taxon>Ascomycota</taxon>
        <taxon>Pezizomycotina</taxon>
        <taxon>Eurotiomycetes</taxon>
        <taxon>Eurotiomycetidae</taxon>
        <taxon>Eurotiales</taxon>
        <taxon>Aspergillaceae</taxon>
        <taxon>Penicilliopsis</taxon>
    </lineage>
</organism>
<dbReference type="VEuPathDB" id="FungiDB:ASPZODRAFT_132304"/>
<protein>
    <submittedName>
        <fullName evidence="2">Uncharacterized protein</fullName>
    </submittedName>
</protein>
<reference evidence="3" key="1">
    <citation type="journal article" date="2017" name="Genome Biol.">
        <title>Comparative genomics reveals high biological diversity and specific adaptations in the industrially and medically important fungal genus Aspergillus.</title>
        <authorList>
            <person name="de Vries R.P."/>
            <person name="Riley R."/>
            <person name="Wiebenga A."/>
            <person name="Aguilar-Osorio G."/>
            <person name="Amillis S."/>
            <person name="Uchima C.A."/>
            <person name="Anderluh G."/>
            <person name="Asadollahi M."/>
            <person name="Askin M."/>
            <person name="Barry K."/>
            <person name="Battaglia E."/>
            <person name="Bayram O."/>
            <person name="Benocci T."/>
            <person name="Braus-Stromeyer S.A."/>
            <person name="Caldana C."/>
            <person name="Canovas D."/>
            <person name="Cerqueira G.C."/>
            <person name="Chen F."/>
            <person name="Chen W."/>
            <person name="Choi C."/>
            <person name="Clum A."/>
            <person name="Dos Santos R.A."/>
            <person name="Damasio A.R."/>
            <person name="Diallinas G."/>
            <person name="Emri T."/>
            <person name="Fekete E."/>
            <person name="Flipphi M."/>
            <person name="Freyberg S."/>
            <person name="Gallo A."/>
            <person name="Gournas C."/>
            <person name="Habgood R."/>
            <person name="Hainaut M."/>
            <person name="Harispe M.L."/>
            <person name="Henrissat B."/>
            <person name="Hilden K.S."/>
            <person name="Hope R."/>
            <person name="Hossain A."/>
            <person name="Karabika E."/>
            <person name="Karaffa L."/>
            <person name="Karanyi Z."/>
            <person name="Krasevec N."/>
            <person name="Kuo A."/>
            <person name="Kusch H."/>
            <person name="LaButti K."/>
            <person name="Lagendijk E.L."/>
            <person name="Lapidus A."/>
            <person name="Levasseur A."/>
            <person name="Lindquist E."/>
            <person name="Lipzen A."/>
            <person name="Logrieco A.F."/>
            <person name="MacCabe A."/>
            <person name="Maekelae M.R."/>
            <person name="Malavazi I."/>
            <person name="Melin P."/>
            <person name="Meyer V."/>
            <person name="Mielnichuk N."/>
            <person name="Miskei M."/>
            <person name="Molnar A.P."/>
            <person name="Mule G."/>
            <person name="Ngan C.Y."/>
            <person name="Orejas M."/>
            <person name="Orosz E."/>
            <person name="Ouedraogo J.P."/>
            <person name="Overkamp K.M."/>
            <person name="Park H.-S."/>
            <person name="Perrone G."/>
            <person name="Piumi F."/>
            <person name="Punt P.J."/>
            <person name="Ram A.F."/>
            <person name="Ramon A."/>
            <person name="Rauscher S."/>
            <person name="Record E."/>
            <person name="Riano-Pachon D.M."/>
            <person name="Robert V."/>
            <person name="Roehrig J."/>
            <person name="Ruller R."/>
            <person name="Salamov A."/>
            <person name="Salih N.S."/>
            <person name="Samson R.A."/>
            <person name="Sandor E."/>
            <person name="Sanguinetti M."/>
            <person name="Schuetze T."/>
            <person name="Sepcic K."/>
            <person name="Shelest E."/>
            <person name="Sherlock G."/>
            <person name="Sophianopoulou V."/>
            <person name="Squina F.M."/>
            <person name="Sun H."/>
            <person name="Susca A."/>
            <person name="Todd R.B."/>
            <person name="Tsang A."/>
            <person name="Unkles S.E."/>
            <person name="van de Wiele N."/>
            <person name="van Rossen-Uffink D."/>
            <person name="Oliveira J.V."/>
            <person name="Vesth T.C."/>
            <person name="Visser J."/>
            <person name="Yu J.-H."/>
            <person name="Zhou M."/>
            <person name="Andersen M.R."/>
            <person name="Archer D.B."/>
            <person name="Baker S.E."/>
            <person name="Benoit I."/>
            <person name="Brakhage A.A."/>
            <person name="Braus G.H."/>
            <person name="Fischer R."/>
            <person name="Frisvad J.C."/>
            <person name="Goldman G.H."/>
            <person name="Houbraken J."/>
            <person name="Oakley B."/>
            <person name="Pocsi I."/>
            <person name="Scazzocchio C."/>
            <person name="Seiboth B."/>
            <person name="vanKuyk P.A."/>
            <person name="Wortman J."/>
            <person name="Dyer P.S."/>
            <person name="Grigoriev I.V."/>
        </authorList>
    </citation>
    <scope>NUCLEOTIDE SEQUENCE [LARGE SCALE GENOMIC DNA]</scope>
    <source>
        <strain evidence="3">CBS 506.65</strain>
    </source>
</reference>
<proteinExistence type="predicted"/>
<evidence type="ECO:0000313" key="2">
    <source>
        <dbReference type="EMBL" id="OJJ47316.1"/>
    </source>
</evidence>
<dbReference type="Proteomes" id="UP000184188">
    <property type="component" value="Unassembled WGS sequence"/>
</dbReference>